<evidence type="ECO:0000313" key="2">
    <source>
        <dbReference type="Proteomes" id="UP000224459"/>
    </source>
</evidence>
<keyword evidence="2" id="KW-1185">Reference proteome</keyword>
<gene>
    <name evidence="1" type="ORF">vB_SscM-1_019</name>
</gene>
<accession>A0A1X9I9G0</accession>
<sequence>MYGIWNAIEDVQEVRDYSREQVIEFANIERVTVTGIREEIKTLEEAEEFLLTLGYIVEEM</sequence>
<evidence type="ECO:0000313" key="1">
    <source>
        <dbReference type="EMBL" id="ANT44682.1"/>
    </source>
</evidence>
<name>A0A1X9I9G0_9CAUD</name>
<organism evidence="1 2">
    <name type="scientific">Staphylococcus phage vB_SscM-1</name>
    <dbReference type="NCBI Taxonomy" id="1868844"/>
    <lineage>
        <taxon>Viruses</taxon>
        <taxon>Duplodnaviria</taxon>
        <taxon>Heunggongvirae</taxon>
        <taxon>Uroviricota</taxon>
        <taxon>Caudoviricetes</taxon>
        <taxon>Herelleviridae</taxon>
        <taxon>Twortvirinae</taxon>
        <taxon>Sciuriunavirus</taxon>
        <taxon>Sciuriunavirus SscM1</taxon>
    </lineage>
</organism>
<protein>
    <submittedName>
        <fullName evidence="1">Uncharacterized protein</fullName>
    </submittedName>
</protein>
<dbReference type="Proteomes" id="UP000224459">
    <property type="component" value="Segment"/>
</dbReference>
<proteinExistence type="predicted"/>
<dbReference type="EMBL" id="KX171212">
    <property type="protein sequence ID" value="ANT44682.1"/>
    <property type="molecule type" value="Genomic_DNA"/>
</dbReference>
<reference evidence="2" key="1">
    <citation type="submission" date="2016-04" db="EMBL/GenBank/DDBJ databases">
        <authorList>
            <person name="Gasior T."/>
        </authorList>
    </citation>
    <scope>NUCLEOTIDE SEQUENCE [LARGE SCALE GENOMIC DNA]</scope>
</reference>